<dbReference type="SUPFAM" id="SSF57667">
    <property type="entry name" value="beta-beta-alpha zinc fingers"/>
    <property type="match status" value="4"/>
</dbReference>
<dbReference type="InterPro" id="IPR013087">
    <property type="entry name" value="Znf_C2H2_type"/>
</dbReference>
<feature type="domain" description="C2H2-type" evidence="13">
    <location>
        <begin position="459"/>
        <end position="488"/>
    </location>
</feature>
<protein>
    <submittedName>
        <fullName evidence="14">Putative gonadotropin inducible transcription factor ovary overexpressed</fullName>
    </submittedName>
</protein>
<evidence type="ECO:0000256" key="5">
    <source>
        <dbReference type="ARBA" id="ARBA00022771"/>
    </source>
</evidence>
<dbReference type="PANTHER" id="PTHR24409">
    <property type="entry name" value="ZINC FINGER PROTEIN 142"/>
    <property type="match status" value="1"/>
</dbReference>
<feature type="compositionally biased region" description="Polar residues" evidence="12">
    <location>
        <begin position="298"/>
        <end position="316"/>
    </location>
</feature>
<feature type="compositionally biased region" description="Polar residues" evidence="12">
    <location>
        <begin position="239"/>
        <end position="250"/>
    </location>
</feature>
<feature type="domain" description="C2H2-type" evidence="13">
    <location>
        <begin position="681"/>
        <end position="709"/>
    </location>
</feature>
<reference evidence="14" key="1">
    <citation type="submission" date="2019-09" db="EMBL/GenBank/DDBJ databases">
        <title>Organ-specific transcriptomic study of the physiology of the cattle tick, Rhipicephalus microplus.</title>
        <authorList>
            <person name="Tirloni L."/>
            <person name="Braz G."/>
            <person name="Gandara A.C.P."/>
            <person name="Sabadin G.A."/>
            <person name="da Silva R.M."/>
            <person name="Guizzo M.G."/>
            <person name="Machado J.A."/>
            <person name="Costa E.P."/>
            <person name="Gomes H.F."/>
            <person name="Moraes J."/>
            <person name="Mota M.B.S."/>
            <person name="Mesquita R.D."/>
            <person name="Alvarenga P.H."/>
            <person name="Alves F."/>
            <person name="Seixas A."/>
            <person name="da Fonseca R.N."/>
            <person name="Fogaca A."/>
            <person name="Logullo C."/>
            <person name="Tanaka A."/>
            <person name="Daffre S."/>
            <person name="Termignoni C."/>
            <person name="Vaz I.S.Jr."/>
            <person name="Oliveira P.L."/>
            <person name="Ribeiro J.M."/>
        </authorList>
    </citation>
    <scope>NUCLEOTIDE SEQUENCE</scope>
    <source>
        <strain evidence="14">Porto Alegre</strain>
    </source>
</reference>
<comment type="similarity">
    <text evidence="2">Belongs to the krueppel C2H2-type zinc-finger protein family.</text>
</comment>
<feature type="region of interest" description="Disordered" evidence="12">
    <location>
        <begin position="1"/>
        <end position="22"/>
    </location>
</feature>
<dbReference type="PANTHER" id="PTHR24409:SF331">
    <property type="entry name" value="ZINC FINGER PROTEIN 322A"/>
    <property type="match status" value="1"/>
</dbReference>
<feature type="domain" description="C2H2-type" evidence="13">
    <location>
        <begin position="549"/>
        <end position="571"/>
    </location>
</feature>
<dbReference type="PROSITE" id="PS00028">
    <property type="entry name" value="ZINC_FINGER_C2H2_1"/>
    <property type="match status" value="5"/>
</dbReference>
<dbReference type="GO" id="GO:0005634">
    <property type="term" value="C:nucleus"/>
    <property type="evidence" value="ECO:0007669"/>
    <property type="project" value="UniProtKB-SubCell"/>
</dbReference>
<evidence type="ECO:0000256" key="3">
    <source>
        <dbReference type="ARBA" id="ARBA00022723"/>
    </source>
</evidence>
<dbReference type="PROSITE" id="PS50157">
    <property type="entry name" value="ZINC_FINGER_C2H2_2"/>
    <property type="match status" value="6"/>
</dbReference>
<dbReference type="FunFam" id="3.30.160.60:FF:004571">
    <property type="match status" value="1"/>
</dbReference>
<keyword evidence="5 11" id="KW-0863">Zinc-finger</keyword>
<dbReference type="FunFam" id="3.30.160.60:FF:001370">
    <property type="entry name" value="Zinc finger protein"/>
    <property type="match status" value="1"/>
</dbReference>
<comment type="subcellular location">
    <subcellularLocation>
        <location evidence="1">Nucleus</location>
    </subcellularLocation>
</comment>
<dbReference type="VEuPathDB" id="VectorBase:LOC119177301"/>
<dbReference type="GO" id="GO:0000981">
    <property type="term" value="F:DNA-binding transcription factor activity, RNA polymerase II-specific"/>
    <property type="evidence" value="ECO:0007669"/>
    <property type="project" value="TreeGrafter"/>
</dbReference>
<dbReference type="InterPro" id="IPR036236">
    <property type="entry name" value="Znf_C2H2_sf"/>
</dbReference>
<dbReference type="Gene3D" id="3.30.160.60">
    <property type="entry name" value="Classic Zinc Finger"/>
    <property type="match status" value="5"/>
</dbReference>
<evidence type="ECO:0000313" key="14">
    <source>
        <dbReference type="EMBL" id="NOV39014.1"/>
    </source>
</evidence>
<dbReference type="GO" id="GO:0008270">
    <property type="term" value="F:zinc ion binding"/>
    <property type="evidence" value="ECO:0007669"/>
    <property type="project" value="UniProtKB-KW"/>
</dbReference>
<evidence type="ECO:0000256" key="7">
    <source>
        <dbReference type="ARBA" id="ARBA00023015"/>
    </source>
</evidence>
<dbReference type="Pfam" id="PF13912">
    <property type="entry name" value="zf-C2H2_6"/>
    <property type="match status" value="1"/>
</dbReference>
<proteinExistence type="inferred from homology"/>
<keyword evidence="9" id="KW-0804">Transcription</keyword>
<feature type="domain" description="C2H2-type" evidence="13">
    <location>
        <begin position="596"/>
        <end position="624"/>
    </location>
</feature>
<accession>A0A6M2CZU1</accession>
<feature type="domain" description="C2H2-type" evidence="13">
    <location>
        <begin position="625"/>
        <end position="652"/>
    </location>
</feature>
<organism evidence="14">
    <name type="scientific">Rhipicephalus microplus</name>
    <name type="common">Cattle tick</name>
    <name type="synonym">Boophilus microplus</name>
    <dbReference type="NCBI Taxonomy" id="6941"/>
    <lineage>
        <taxon>Eukaryota</taxon>
        <taxon>Metazoa</taxon>
        <taxon>Ecdysozoa</taxon>
        <taxon>Arthropoda</taxon>
        <taxon>Chelicerata</taxon>
        <taxon>Arachnida</taxon>
        <taxon>Acari</taxon>
        <taxon>Parasitiformes</taxon>
        <taxon>Ixodida</taxon>
        <taxon>Ixodoidea</taxon>
        <taxon>Ixodidae</taxon>
        <taxon>Rhipicephalinae</taxon>
        <taxon>Rhipicephalus</taxon>
        <taxon>Boophilus</taxon>
    </lineage>
</organism>
<name>A0A6M2CZU1_RHIMP</name>
<dbReference type="FunFam" id="3.30.160.60:FF:000446">
    <property type="entry name" value="Zinc finger protein"/>
    <property type="match status" value="1"/>
</dbReference>
<evidence type="ECO:0000256" key="10">
    <source>
        <dbReference type="ARBA" id="ARBA00023242"/>
    </source>
</evidence>
<feature type="region of interest" description="Disordered" evidence="12">
    <location>
        <begin position="208"/>
        <end position="251"/>
    </location>
</feature>
<evidence type="ECO:0000256" key="9">
    <source>
        <dbReference type="ARBA" id="ARBA00023163"/>
    </source>
</evidence>
<evidence type="ECO:0000256" key="4">
    <source>
        <dbReference type="ARBA" id="ARBA00022737"/>
    </source>
</evidence>
<dbReference type="SMART" id="SM00355">
    <property type="entry name" value="ZnF_C2H2"/>
    <property type="match status" value="11"/>
</dbReference>
<dbReference type="OrthoDB" id="5876240at2759"/>
<evidence type="ECO:0000259" key="13">
    <source>
        <dbReference type="PROSITE" id="PS50157"/>
    </source>
</evidence>
<evidence type="ECO:0000256" key="12">
    <source>
        <dbReference type="SAM" id="MobiDB-lite"/>
    </source>
</evidence>
<evidence type="ECO:0000256" key="2">
    <source>
        <dbReference type="ARBA" id="ARBA00006991"/>
    </source>
</evidence>
<keyword evidence="8" id="KW-0238">DNA-binding</keyword>
<sequence length="775" mass="86728">MTNNQTSPESPRAATPSEKHVDDMQACATQNVDTYHIDNTKMQDINEQVHHHSYQMEAAYSYCDIQRSSLSPSESLPPLGIDVQQMAHTESVLDVDNMTSAYQQYSCIPLLNIPNNSVSSEQPSSLNGLLDDALYCTAKSNCSIPCPQQVQTIQEERQIDSQLKAPSFTNPSEMSSIQHIVLKPCVSDTQRLVTSEAVTSLIGDSLNKSAGLAPPPASTSPQPDASHNIDGSRRKDVNETSNPKNTQNEQVARKVAKKNFSAANLIEQVVCYRCKVCMFLHESKTEALKHAEFHHQGNKSSAPPTQRRSTQQGFQQPINRAEKRFLCGKCRRGFFTLDDCCRHLSQAHQAKSKKIRLEWIFTNQPDQMRASTPAEEVTFEPVPTQSSSPKQPAPVLPEFRAGPPCQVAIGSLKQAIKPVCTTPKKKEQCRKTSPSETNDSAISSQIVWRPEINKEQGTFICERKGCNIRFRELENLEYHLKCHRADAPDFACPECSVVCLRWRTMTGHLWRHHLCDMELHQCDQCDFRTYSLSKLENLHKRTHGEERPFLCDVCGKGFKTGKQLRNHKAIHRQASGQWSAVAAGQGNGSTSSLPAEACSECGRCFRVRRLLQLHRDSVHRKLRPFLCSYCGHRASSQSSLKMHLRQHTGEKPFACNLCEYRTGDHNSLRRHKMRHSGTKPYKCPHCPYACIQSSTFKSHLHRKHPGQSDSLLFACPLCSFRTVREDNYKAHLSDHSSSEAQSLNNASALCSGEQTANLSSALTLGDIVGFAQSTS</sequence>
<feature type="domain" description="C2H2-type" evidence="13">
    <location>
        <begin position="653"/>
        <end position="680"/>
    </location>
</feature>
<keyword evidence="7" id="KW-0805">Transcription regulation</keyword>
<evidence type="ECO:0000256" key="1">
    <source>
        <dbReference type="ARBA" id="ARBA00004123"/>
    </source>
</evidence>
<keyword evidence="4" id="KW-0677">Repeat</keyword>
<feature type="region of interest" description="Disordered" evidence="12">
    <location>
        <begin position="291"/>
        <end position="316"/>
    </location>
</feature>
<evidence type="ECO:0000256" key="8">
    <source>
        <dbReference type="ARBA" id="ARBA00023125"/>
    </source>
</evidence>
<keyword evidence="10" id="KW-0539">Nucleus</keyword>
<dbReference type="AlphaFoldDB" id="A0A6M2CZU1"/>
<evidence type="ECO:0000256" key="6">
    <source>
        <dbReference type="ARBA" id="ARBA00022833"/>
    </source>
</evidence>
<keyword evidence="6" id="KW-0862">Zinc</keyword>
<dbReference type="GO" id="GO:0000977">
    <property type="term" value="F:RNA polymerase II transcription regulatory region sequence-specific DNA binding"/>
    <property type="evidence" value="ECO:0007669"/>
    <property type="project" value="TreeGrafter"/>
</dbReference>
<dbReference type="EMBL" id="GHWJ01006277">
    <property type="protein sequence ID" value="NOV39014.1"/>
    <property type="molecule type" value="Transcribed_RNA"/>
</dbReference>
<evidence type="ECO:0000256" key="11">
    <source>
        <dbReference type="PROSITE-ProRule" id="PRU00042"/>
    </source>
</evidence>
<keyword evidence="3" id="KW-0479">Metal-binding</keyword>